<dbReference type="Gene3D" id="3.40.50.720">
    <property type="entry name" value="NAD(P)-binding Rossmann-like Domain"/>
    <property type="match status" value="1"/>
</dbReference>
<dbReference type="InterPro" id="IPR036291">
    <property type="entry name" value="NAD(P)-bd_dom_sf"/>
</dbReference>
<organism evidence="2 3">
    <name type="scientific">Polyangium fumosum</name>
    <dbReference type="NCBI Taxonomy" id="889272"/>
    <lineage>
        <taxon>Bacteria</taxon>
        <taxon>Pseudomonadati</taxon>
        <taxon>Myxococcota</taxon>
        <taxon>Polyangia</taxon>
        <taxon>Polyangiales</taxon>
        <taxon>Polyangiaceae</taxon>
        <taxon>Polyangium</taxon>
    </lineage>
</organism>
<comment type="caution">
    <text evidence="2">The sequence shown here is derived from an EMBL/GenBank/DDBJ whole genome shotgun (WGS) entry which is preliminary data.</text>
</comment>
<dbReference type="OrthoDB" id="9796561at2"/>
<protein>
    <submittedName>
        <fullName evidence="2">Oxidoreductase</fullName>
    </submittedName>
</protein>
<reference evidence="2 3" key="1">
    <citation type="submission" date="2019-04" db="EMBL/GenBank/DDBJ databases">
        <authorList>
            <person name="Li Y."/>
            <person name="Wang J."/>
        </authorList>
    </citation>
    <scope>NUCLEOTIDE SEQUENCE [LARGE SCALE GENOMIC DNA]</scope>
    <source>
        <strain evidence="2 3">DSM 14668</strain>
    </source>
</reference>
<dbReference type="SUPFAM" id="SSF51735">
    <property type="entry name" value="NAD(P)-binding Rossmann-fold domains"/>
    <property type="match status" value="1"/>
</dbReference>
<evidence type="ECO:0000313" key="3">
    <source>
        <dbReference type="Proteomes" id="UP000309215"/>
    </source>
</evidence>
<dbReference type="Pfam" id="PF02558">
    <property type="entry name" value="ApbA"/>
    <property type="match status" value="1"/>
</dbReference>
<dbReference type="AlphaFoldDB" id="A0A4U1JBP9"/>
<feature type="domain" description="Ketopantoate reductase N-terminal" evidence="1">
    <location>
        <begin position="4"/>
        <end position="86"/>
    </location>
</feature>
<evidence type="ECO:0000313" key="2">
    <source>
        <dbReference type="EMBL" id="TKD06598.1"/>
    </source>
</evidence>
<name>A0A4U1JBP9_9BACT</name>
<dbReference type="Proteomes" id="UP000309215">
    <property type="component" value="Unassembled WGS sequence"/>
</dbReference>
<dbReference type="InterPro" id="IPR013332">
    <property type="entry name" value="KPR_N"/>
</dbReference>
<keyword evidence="3" id="KW-1185">Reference proteome</keyword>
<proteinExistence type="predicted"/>
<sequence length="324" mass="35039">MHVIVFGAGALGRIYGVRLAAAGVQVSFVVRPSRLAETYSFVVEQVNGEKRRDVIEQPRRIEQIPADATLLLLAVRFDQLDHLCQNQDDALAEALRAGPAVPLVVLTPVLPPQLAALEKAIGRRAVSAMPGVAGYVDDVDDRGVVRYWSTGIASTLLDDDASGPAHSTSRDALEVLARRLTNGGLPTRFERDVASLNAASTVSFFPLIASIDAGRGIDGVLQDKDLFETAVAAAKECEGLAKKLGKVAPWAHVLTRFVGPYTIKPGVALARRLAPETVRFVERHFGPKLHAQHLAMGESIRELGREQGLDMPQLDHLMQRLRAS</sequence>
<dbReference type="EMBL" id="SSMQ01000018">
    <property type="protein sequence ID" value="TKD06598.1"/>
    <property type="molecule type" value="Genomic_DNA"/>
</dbReference>
<evidence type="ECO:0000259" key="1">
    <source>
        <dbReference type="Pfam" id="PF02558"/>
    </source>
</evidence>
<dbReference type="RefSeq" id="WP_136930449.1">
    <property type="nucleotide sequence ID" value="NZ_SSMQ01000018.1"/>
</dbReference>
<gene>
    <name evidence="2" type="ORF">E8A74_19005</name>
</gene>
<accession>A0A4U1JBP9</accession>